<dbReference type="EMBL" id="MVBO01000008">
    <property type="protein sequence ID" value="OZJ05951.1"/>
    <property type="molecule type" value="Genomic_DNA"/>
</dbReference>
<accession>A0A261Y5U2</accession>
<evidence type="ECO:0000313" key="2">
    <source>
        <dbReference type="EMBL" id="OZJ05951.1"/>
    </source>
</evidence>
<organism evidence="2 3">
    <name type="scientific">Bifiguratus adelaidae</name>
    <dbReference type="NCBI Taxonomy" id="1938954"/>
    <lineage>
        <taxon>Eukaryota</taxon>
        <taxon>Fungi</taxon>
        <taxon>Fungi incertae sedis</taxon>
        <taxon>Mucoromycota</taxon>
        <taxon>Mucoromycotina</taxon>
        <taxon>Endogonomycetes</taxon>
        <taxon>Endogonales</taxon>
        <taxon>Endogonales incertae sedis</taxon>
        <taxon>Bifiguratus</taxon>
    </lineage>
</organism>
<evidence type="ECO:0000256" key="1">
    <source>
        <dbReference type="SAM" id="SignalP"/>
    </source>
</evidence>
<gene>
    <name evidence="2" type="ORF">BZG36_01240</name>
</gene>
<evidence type="ECO:0000313" key="3">
    <source>
        <dbReference type="Proteomes" id="UP000242875"/>
    </source>
</evidence>
<name>A0A261Y5U2_9FUNG</name>
<comment type="caution">
    <text evidence="2">The sequence shown here is derived from an EMBL/GenBank/DDBJ whole genome shotgun (WGS) entry which is preliminary data.</text>
</comment>
<protein>
    <submittedName>
        <fullName evidence="2">Uncharacterized protein</fullName>
    </submittedName>
</protein>
<sequence length="170" mass="18018">MLKIQAIAAIALTLLATVRADGGQTVAIHSATDFCLMIPRDPAKGVAESEDDAYARCLNADTALSMNAQTLPDGFILSAYYATGDKYVQVTGKIDPMVIGLRKHDEGGQNDLHAPVGSACQGYASYVQLLEPDNGNFCIRCCHHGGDCPTGRSQYGCESVIPGQYESSSN</sequence>
<feature type="chain" id="PRO_5013306211" evidence="1">
    <location>
        <begin position="21"/>
        <end position="170"/>
    </location>
</feature>
<dbReference type="OrthoDB" id="3044029at2759"/>
<keyword evidence="1" id="KW-0732">Signal</keyword>
<keyword evidence="3" id="KW-1185">Reference proteome</keyword>
<reference evidence="2 3" key="1">
    <citation type="journal article" date="2017" name="Mycologia">
        <title>Bifiguratus adelaidae, gen. et sp. nov., a new member of Mucoromycotina in endophytic and soil-dwelling habitats.</title>
        <authorList>
            <person name="Torres-Cruz T.J."/>
            <person name="Billingsley Tobias T.L."/>
            <person name="Almatruk M."/>
            <person name="Hesse C."/>
            <person name="Kuske C.R."/>
            <person name="Desiro A."/>
            <person name="Benucci G.M."/>
            <person name="Bonito G."/>
            <person name="Stajich J.E."/>
            <person name="Dunlap C."/>
            <person name="Arnold A.E."/>
            <person name="Porras-Alfaro A."/>
        </authorList>
    </citation>
    <scope>NUCLEOTIDE SEQUENCE [LARGE SCALE GENOMIC DNA]</scope>
    <source>
        <strain evidence="2 3">AZ0501</strain>
    </source>
</reference>
<dbReference type="AlphaFoldDB" id="A0A261Y5U2"/>
<proteinExistence type="predicted"/>
<feature type="signal peptide" evidence="1">
    <location>
        <begin position="1"/>
        <end position="20"/>
    </location>
</feature>
<dbReference type="Proteomes" id="UP000242875">
    <property type="component" value="Unassembled WGS sequence"/>
</dbReference>